<feature type="compositionally biased region" description="Basic residues" evidence="1">
    <location>
        <begin position="134"/>
        <end position="144"/>
    </location>
</feature>
<sequence length="144" mass="16925">MKFILILSVNFMRVFSEELREFQSSKTVLIERISDIDEESEFLRKSYQISNLVDDDISISEETFSFEFKSITKANIKLNDYDTSSSNDNNEKNFVFKDMTSISIEKRKKISQKSVQMSNGIQQKRGKSKEIIQRIKKKKMKKIS</sequence>
<proteinExistence type="predicted"/>
<reference evidence="2" key="1">
    <citation type="submission" date="2021-03" db="EMBL/GenBank/DDBJ databases">
        <title>Chromosome level genome of the anhydrobiotic midge Polypedilum vanderplanki.</title>
        <authorList>
            <person name="Yoshida Y."/>
            <person name="Kikawada T."/>
            <person name="Gusev O."/>
        </authorList>
    </citation>
    <scope>NUCLEOTIDE SEQUENCE</scope>
    <source>
        <strain evidence="2">NIAS01</strain>
        <tissue evidence="2">Whole body or cell culture</tissue>
    </source>
</reference>
<evidence type="ECO:0000313" key="3">
    <source>
        <dbReference type="Proteomes" id="UP001107558"/>
    </source>
</evidence>
<feature type="region of interest" description="Disordered" evidence="1">
    <location>
        <begin position="110"/>
        <end position="144"/>
    </location>
</feature>
<dbReference type="AlphaFoldDB" id="A0A9J6BQS4"/>
<organism evidence="2 3">
    <name type="scientific">Polypedilum vanderplanki</name>
    <name type="common">Sleeping chironomid midge</name>
    <dbReference type="NCBI Taxonomy" id="319348"/>
    <lineage>
        <taxon>Eukaryota</taxon>
        <taxon>Metazoa</taxon>
        <taxon>Ecdysozoa</taxon>
        <taxon>Arthropoda</taxon>
        <taxon>Hexapoda</taxon>
        <taxon>Insecta</taxon>
        <taxon>Pterygota</taxon>
        <taxon>Neoptera</taxon>
        <taxon>Endopterygota</taxon>
        <taxon>Diptera</taxon>
        <taxon>Nematocera</taxon>
        <taxon>Chironomoidea</taxon>
        <taxon>Chironomidae</taxon>
        <taxon>Chironominae</taxon>
        <taxon>Polypedilum</taxon>
        <taxon>Polypedilum</taxon>
    </lineage>
</organism>
<dbReference type="EMBL" id="JADBJN010000003">
    <property type="protein sequence ID" value="KAG5671779.1"/>
    <property type="molecule type" value="Genomic_DNA"/>
</dbReference>
<protein>
    <submittedName>
        <fullName evidence="2">Uncharacterized protein</fullName>
    </submittedName>
</protein>
<evidence type="ECO:0000256" key="1">
    <source>
        <dbReference type="SAM" id="MobiDB-lite"/>
    </source>
</evidence>
<gene>
    <name evidence="2" type="ORF">PVAND_001956</name>
</gene>
<comment type="caution">
    <text evidence="2">The sequence shown here is derived from an EMBL/GenBank/DDBJ whole genome shotgun (WGS) entry which is preliminary data.</text>
</comment>
<keyword evidence="3" id="KW-1185">Reference proteome</keyword>
<accession>A0A9J6BQS4</accession>
<evidence type="ECO:0000313" key="2">
    <source>
        <dbReference type="EMBL" id="KAG5671779.1"/>
    </source>
</evidence>
<feature type="compositionally biased region" description="Polar residues" evidence="1">
    <location>
        <begin position="112"/>
        <end position="122"/>
    </location>
</feature>
<dbReference type="Proteomes" id="UP001107558">
    <property type="component" value="Chromosome 3"/>
</dbReference>
<name>A0A9J6BQS4_POLVA</name>